<evidence type="ECO:0000256" key="1">
    <source>
        <dbReference type="ARBA" id="ARBA00006484"/>
    </source>
</evidence>
<dbReference type="InterPro" id="IPR051468">
    <property type="entry name" value="Fungal_SecMetab_SDRs"/>
</dbReference>
<sequence length="208" mass="22628">MPSSTNTVWVVTGGNRRIGLGFVKALLARPSVTVIATVRNDRARSALEDATANLVKGDGTVLRIAQLDFTTALSPEQIRNSFHIDHVDELWPLLQKSSAPQVINVSSSVGCITYHKVVASAYGPSKAALNWLTSALHQRNEALIAFALHPGFVRTEMGESAATEWGFPHAMLECVEQAVKESLEIIDSATRENVSGKFVSYKGQELPW</sequence>
<dbReference type="GO" id="GO:0016491">
    <property type="term" value="F:oxidoreductase activity"/>
    <property type="evidence" value="ECO:0007669"/>
    <property type="project" value="TreeGrafter"/>
</dbReference>
<dbReference type="PRINTS" id="PR00081">
    <property type="entry name" value="GDHRDH"/>
</dbReference>
<dbReference type="AlphaFoldDB" id="A0A559KLN3"/>
<dbReference type="PANTHER" id="PTHR43544">
    <property type="entry name" value="SHORT-CHAIN DEHYDROGENASE/REDUCTASE"/>
    <property type="match status" value="1"/>
</dbReference>
<dbReference type="SUPFAM" id="SSF51735">
    <property type="entry name" value="NAD(P)-binding Rossmann-fold domains"/>
    <property type="match status" value="1"/>
</dbReference>
<reference evidence="2 3" key="1">
    <citation type="journal article" date="2019" name="Microbiol. Resour. Announc.">
        <title>High-quality draft genome sequence of Fusarium oxysporum f. sp. cubense strain 160527, a causal agent of Panama disease.</title>
        <authorList>
            <person name="Asai S."/>
            <person name="Ayukawa Y."/>
            <person name="Gan P."/>
            <person name="Masuda S."/>
            <person name="Komatsu K."/>
            <person name="Shirasu K."/>
            <person name="Arie T."/>
        </authorList>
    </citation>
    <scope>NUCLEOTIDE SEQUENCE [LARGE SCALE GENOMIC DNA]</scope>
    <source>
        <strain evidence="2 3">160527</strain>
    </source>
</reference>
<dbReference type="InterPro" id="IPR002347">
    <property type="entry name" value="SDR_fam"/>
</dbReference>
<dbReference type="Pfam" id="PF00106">
    <property type="entry name" value="adh_short"/>
    <property type="match status" value="1"/>
</dbReference>
<dbReference type="GO" id="GO:0005737">
    <property type="term" value="C:cytoplasm"/>
    <property type="evidence" value="ECO:0007669"/>
    <property type="project" value="TreeGrafter"/>
</dbReference>
<name>A0A559KLN3_FUSOC</name>
<dbReference type="PANTHER" id="PTHR43544:SF26">
    <property type="entry name" value="SHORT CHAIN DEHYDROGENASE_REDUCTASE FAMILY OXIDOREDUCTASE (JCVI)"/>
    <property type="match status" value="1"/>
</dbReference>
<proteinExistence type="inferred from homology"/>
<comment type="similarity">
    <text evidence="1">Belongs to the short-chain dehydrogenases/reductases (SDR) family.</text>
</comment>
<dbReference type="Gene3D" id="3.40.50.720">
    <property type="entry name" value="NAD(P)-binding Rossmann-like Domain"/>
    <property type="match status" value="2"/>
</dbReference>
<protein>
    <submittedName>
        <fullName evidence="2">Norsolorinic acid ketoreductase nor1</fullName>
    </submittedName>
</protein>
<evidence type="ECO:0000313" key="3">
    <source>
        <dbReference type="Proteomes" id="UP000320707"/>
    </source>
</evidence>
<dbReference type="Proteomes" id="UP000320707">
    <property type="component" value="Unassembled WGS sequence"/>
</dbReference>
<dbReference type="EMBL" id="SRMI01000012">
    <property type="protein sequence ID" value="TVY60282.1"/>
    <property type="molecule type" value="Genomic_DNA"/>
</dbReference>
<organism evidence="2 3">
    <name type="scientific">Fusarium oxysporum f. sp. cubense</name>
    <dbReference type="NCBI Taxonomy" id="61366"/>
    <lineage>
        <taxon>Eukaryota</taxon>
        <taxon>Fungi</taxon>
        <taxon>Dikarya</taxon>
        <taxon>Ascomycota</taxon>
        <taxon>Pezizomycotina</taxon>
        <taxon>Sordariomycetes</taxon>
        <taxon>Hypocreomycetidae</taxon>
        <taxon>Hypocreales</taxon>
        <taxon>Nectriaceae</taxon>
        <taxon>Fusarium</taxon>
        <taxon>Fusarium oxysporum species complex</taxon>
    </lineage>
</organism>
<dbReference type="InterPro" id="IPR036291">
    <property type="entry name" value="NAD(P)-bd_dom_sf"/>
</dbReference>
<gene>
    <name evidence="2" type="primary">Nor1-3</name>
    <name evidence="2" type="ORF">Focb16_v003290</name>
</gene>
<evidence type="ECO:0000313" key="2">
    <source>
        <dbReference type="EMBL" id="TVY60282.1"/>
    </source>
</evidence>
<accession>A0A559KLN3</accession>
<comment type="caution">
    <text evidence="2">The sequence shown here is derived from an EMBL/GenBank/DDBJ whole genome shotgun (WGS) entry which is preliminary data.</text>
</comment>